<name>A0A9N9KH37_9GLOM</name>
<comment type="caution">
    <text evidence="1">The sequence shown here is derived from an EMBL/GenBank/DDBJ whole genome shotgun (WGS) entry which is preliminary data.</text>
</comment>
<feature type="non-terminal residue" evidence="1">
    <location>
        <position position="1"/>
    </location>
</feature>
<reference evidence="1" key="1">
    <citation type="submission" date="2021-06" db="EMBL/GenBank/DDBJ databases">
        <authorList>
            <person name="Kallberg Y."/>
            <person name="Tangrot J."/>
            <person name="Rosling A."/>
        </authorList>
    </citation>
    <scope>NUCLEOTIDE SEQUENCE</scope>
    <source>
        <strain evidence="1">FL966</strain>
    </source>
</reference>
<protein>
    <submittedName>
        <fullName evidence="1">19925_t:CDS:1</fullName>
    </submittedName>
</protein>
<dbReference type="Proteomes" id="UP000789759">
    <property type="component" value="Unassembled WGS sequence"/>
</dbReference>
<sequence length="44" mass="4902">HIEIQDNDVNFPFLFPTPASHNSGHVLMTVSRSSAREPRVLSPT</sequence>
<dbReference type="EMBL" id="CAJVQA010056656">
    <property type="protein sequence ID" value="CAG8825965.1"/>
    <property type="molecule type" value="Genomic_DNA"/>
</dbReference>
<dbReference type="AlphaFoldDB" id="A0A9N9KH37"/>
<keyword evidence="2" id="KW-1185">Reference proteome</keyword>
<evidence type="ECO:0000313" key="1">
    <source>
        <dbReference type="EMBL" id="CAG8825965.1"/>
    </source>
</evidence>
<organism evidence="1 2">
    <name type="scientific">Cetraspora pellucida</name>
    <dbReference type="NCBI Taxonomy" id="1433469"/>
    <lineage>
        <taxon>Eukaryota</taxon>
        <taxon>Fungi</taxon>
        <taxon>Fungi incertae sedis</taxon>
        <taxon>Mucoromycota</taxon>
        <taxon>Glomeromycotina</taxon>
        <taxon>Glomeromycetes</taxon>
        <taxon>Diversisporales</taxon>
        <taxon>Gigasporaceae</taxon>
        <taxon>Cetraspora</taxon>
    </lineage>
</organism>
<gene>
    <name evidence="1" type="ORF">CPELLU_LOCUS20166</name>
</gene>
<feature type="non-terminal residue" evidence="1">
    <location>
        <position position="44"/>
    </location>
</feature>
<evidence type="ECO:0000313" key="2">
    <source>
        <dbReference type="Proteomes" id="UP000789759"/>
    </source>
</evidence>
<proteinExistence type="predicted"/>
<accession>A0A9N9KH37</accession>